<dbReference type="EMBL" id="VSRR010000372">
    <property type="protein sequence ID" value="MPC14693.1"/>
    <property type="molecule type" value="Genomic_DNA"/>
</dbReference>
<sequence>MDTFLIGRGRRHVCLPEDSKLMVSNECSDGEEQQFIFIERKCVQYDKIAISIGSQSHDTEIYPLMCQVRRARPALILTSWRVTRCSHVP</sequence>
<gene>
    <name evidence="1" type="ORF">E2C01_007464</name>
</gene>
<comment type="caution">
    <text evidence="1">The sequence shown here is derived from an EMBL/GenBank/DDBJ whole genome shotgun (WGS) entry which is preliminary data.</text>
</comment>
<evidence type="ECO:0000313" key="2">
    <source>
        <dbReference type="Proteomes" id="UP000324222"/>
    </source>
</evidence>
<dbReference type="AlphaFoldDB" id="A0A5B7D4B3"/>
<evidence type="ECO:0000313" key="1">
    <source>
        <dbReference type="EMBL" id="MPC14693.1"/>
    </source>
</evidence>
<protein>
    <submittedName>
        <fullName evidence="1">Uncharacterized protein</fullName>
    </submittedName>
</protein>
<reference evidence="1 2" key="1">
    <citation type="submission" date="2019-05" db="EMBL/GenBank/DDBJ databases">
        <title>Another draft genome of Portunus trituberculatus and its Hox gene families provides insights of decapod evolution.</title>
        <authorList>
            <person name="Jeong J.-H."/>
            <person name="Song I."/>
            <person name="Kim S."/>
            <person name="Choi T."/>
            <person name="Kim D."/>
            <person name="Ryu S."/>
            <person name="Kim W."/>
        </authorList>
    </citation>
    <scope>NUCLEOTIDE SEQUENCE [LARGE SCALE GENOMIC DNA]</scope>
    <source>
        <tissue evidence="1">Muscle</tissue>
    </source>
</reference>
<proteinExistence type="predicted"/>
<name>A0A5B7D4B3_PORTR</name>
<organism evidence="1 2">
    <name type="scientific">Portunus trituberculatus</name>
    <name type="common">Swimming crab</name>
    <name type="synonym">Neptunus trituberculatus</name>
    <dbReference type="NCBI Taxonomy" id="210409"/>
    <lineage>
        <taxon>Eukaryota</taxon>
        <taxon>Metazoa</taxon>
        <taxon>Ecdysozoa</taxon>
        <taxon>Arthropoda</taxon>
        <taxon>Crustacea</taxon>
        <taxon>Multicrustacea</taxon>
        <taxon>Malacostraca</taxon>
        <taxon>Eumalacostraca</taxon>
        <taxon>Eucarida</taxon>
        <taxon>Decapoda</taxon>
        <taxon>Pleocyemata</taxon>
        <taxon>Brachyura</taxon>
        <taxon>Eubrachyura</taxon>
        <taxon>Portunoidea</taxon>
        <taxon>Portunidae</taxon>
        <taxon>Portuninae</taxon>
        <taxon>Portunus</taxon>
    </lineage>
</organism>
<keyword evidence="2" id="KW-1185">Reference proteome</keyword>
<accession>A0A5B7D4B3</accession>
<dbReference type="Proteomes" id="UP000324222">
    <property type="component" value="Unassembled WGS sequence"/>
</dbReference>